<accession>A0A923M599</accession>
<evidence type="ECO:0000313" key="1">
    <source>
        <dbReference type="EMBL" id="MBC5764148.1"/>
    </source>
</evidence>
<evidence type="ECO:0000313" key="2">
    <source>
        <dbReference type="Proteomes" id="UP000596827"/>
    </source>
</evidence>
<keyword evidence="2" id="KW-1185">Reference proteome</keyword>
<comment type="caution">
    <text evidence="1">The sequence shown here is derived from an EMBL/GenBank/DDBJ whole genome shotgun (WGS) entry which is preliminary data.</text>
</comment>
<proteinExistence type="predicted"/>
<dbReference type="AlphaFoldDB" id="A0A923M599"/>
<protein>
    <submittedName>
        <fullName evidence="1">Uncharacterized protein</fullName>
    </submittedName>
</protein>
<dbReference type="Proteomes" id="UP000596827">
    <property type="component" value="Unassembled WGS sequence"/>
</dbReference>
<dbReference type="EMBL" id="JACORU010000001">
    <property type="protein sequence ID" value="MBC5764148.1"/>
    <property type="molecule type" value="Genomic_DNA"/>
</dbReference>
<reference evidence="1" key="1">
    <citation type="submission" date="2020-08" db="EMBL/GenBank/DDBJ databases">
        <title>Ramlibacter sp. GTP1 16S ribosomal RNA gene genome sequencing and assembly.</title>
        <authorList>
            <person name="Kang M."/>
        </authorList>
    </citation>
    <scope>NUCLEOTIDE SEQUENCE</scope>
    <source>
        <strain evidence="1">GTP1</strain>
    </source>
</reference>
<dbReference type="RefSeq" id="WP_187080545.1">
    <property type="nucleotide sequence ID" value="NZ_JACORU010000001.1"/>
</dbReference>
<name>A0A923M599_9BURK</name>
<organism evidence="1 2">
    <name type="scientific">Ramlibacter albus</name>
    <dbReference type="NCBI Taxonomy" id="2079448"/>
    <lineage>
        <taxon>Bacteria</taxon>
        <taxon>Pseudomonadati</taxon>
        <taxon>Pseudomonadota</taxon>
        <taxon>Betaproteobacteria</taxon>
        <taxon>Burkholderiales</taxon>
        <taxon>Comamonadaceae</taxon>
        <taxon>Ramlibacter</taxon>
    </lineage>
</organism>
<sequence>MTDQEFNVLSGQIQALSMGLIAVMGSLSPSTARIAATKLQATLDVEGESTGNAARFEMCRQLVDAYIELLRIRSRGS</sequence>
<gene>
    <name evidence="1" type="ORF">H8R02_06795</name>
</gene>